<comment type="cofactor">
    <cofactor evidence="1">
        <name>Zn(2+)</name>
        <dbReference type="ChEBI" id="CHEBI:29105"/>
    </cofactor>
    <text evidence="1">Binds 1 zinc ion per subunit.</text>
</comment>
<evidence type="ECO:0000259" key="2">
    <source>
        <dbReference type="SMART" id="SM00235"/>
    </source>
</evidence>
<gene>
    <name evidence="3" type="ORF">P154DRAFT_582397</name>
</gene>
<keyword evidence="1" id="KW-0862">Zinc</keyword>
<dbReference type="PANTHER" id="PTHR10127:SF850">
    <property type="entry name" value="METALLOENDOPEPTIDASE"/>
    <property type="match status" value="1"/>
</dbReference>
<dbReference type="PANTHER" id="PTHR10127">
    <property type="entry name" value="DISCOIDIN, CUB, EGF, LAMININ , AND ZINC METALLOPROTEASE DOMAIN CONTAINING"/>
    <property type="match status" value="1"/>
</dbReference>
<evidence type="ECO:0000313" key="4">
    <source>
        <dbReference type="Proteomes" id="UP000799779"/>
    </source>
</evidence>
<dbReference type="EMBL" id="ML977683">
    <property type="protein sequence ID" value="KAF1993853.1"/>
    <property type="molecule type" value="Genomic_DNA"/>
</dbReference>
<evidence type="ECO:0000313" key="3">
    <source>
        <dbReference type="EMBL" id="KAF1993853.1"/>
    </source>
</evidence>
<dbReference type="InterPro" id="IPR001506">
    <property type="entry name" value="Peptidase_M12A"/>
</dbReference>
<feature type="signal peptide" evidence="1">
    <location>
        <begin position="1"/>
        <end position="19"/>
    </location>
</feature>
<keyword evidence="1" id="KW-0645">Protease</keyword>
<dbReference type="GO" id="GO:0004222">
    <property type="term" value="F:metalloendopeptidase activity"/>
    <property type="evidence" value="ECO:0007669"/>
    <property type="project" value="UniProtKB-UniRule"/>
</dbReference>
<protein>
    <recommendedName>
        <fullName evidence="1">Metalloendopeptidase</fullName>
        <ecNumber evidence="1">3.4.24.-</ecNumber>
    </recommendedName>
</protein>
<feature type="chain" id="PRO_5033095596" description="Metalloendopeptidase" evidence="1">
    <location>
        <begin position="20"/>
        <end position="363"/>
    </location>
</feature>
<dbReference type="PRINTS" id="PR00480">
    <property type="entry name" value="ASTACIN"/>
</dbReference>
<dbReference type="SMART" id="SM00235">
    <property type="entry name" value="ZnMc"/>
    <property type="match status" value="1"/>
</dbReference>
<dbReference type="EC" id="3.4.24.-" evidence="1"/>
<dbReference type="GO" id="GO:0006508">
    <property type="term" value="P:proteolysis"/>
    <property type="evidence" value="ECO:0007669"/>
    <property type="project" value="UniProtKB-KW"/>
</dbReference>
<dbReference type="AlphaFoldDB" id="A0A6A5VWD2"/>
<dbReference type="SUPFAM" id="SSF55486">
    <property type="entry name" value="Metalloproteases ('zincins'), catalytic domain"/>
    <property type="match status" value="1"/>
</dbReference>
<name>A0A6A5VWD2_9PLEO</name>
<dbReference type="Pfam" id="PF01400">
    <property type="entry name" value="Astacin"/>
    <property type="match status" value="1"/>
</dbReference>
<sequence length="363" mass="40569">MKAFKLLLTVVIAITLAFASDPNFNLTRLPCGFPHPLNEHNLNVLAQLETNEGIFGSATVFKLNGRGGSVKWPKVGDKVLIPYCYYRQSDRDKIHSAMQDSIRVWDTALGGSASQSTGHRIVFYETTDGPDLHQGNPRLCTIEVSPDVYDWNSNLVYDVLMISQAPTMGGSAGATLGLHRQNPPERGLNKMFVGPMAGSLSITHELGHVLGMVHEHQRADRDEYVKYQCHQMADFAVRWADALVRTPNLGIRDFCEDGVVARFYNFRGVDYTKGTYATTKENSEDFENALVFSENSAYDLRSMMHYSTDSGDAKPQCQLGDLSQCQLVKYKDPNNKQLGVEKITKAYVPSPGDVSWVKRTYPW</sequence>
<keyword evidence="1" id="KW-0482">Metalloprotease</keyword>
<feature type="domain" description="Peptidase metallopeptidase" evidence="2">
    <location>
        <begin position="68"/>
        <end position="251"/>
    </location>
</feature>
<dbReference type="OrthoDB" id="291007at2759"/>
<proteinExistence type="predicted"/>
<accession>A0A6A5VWD2</accession>
<organism evidence="3 4">
    <name type="scientific">Amniculicola lignicola CBS 123094</name>
    <dbReference type="NCBI Taxonomy" id="1392246"/>
    <lineage>
        <taxon>Eukaryota</taxon>
        <taxon>Fungi</taxon>
        <taxon>Dikarya</taxon>
        <taxon>Ascomycota</taxon>
        <taxon>Pezizomycotina</taxon>
        <taxon>Dothideomycetes</taxon>
        <taxon>Pleosporomycetidae</taxon>
        <taxon>Pleosporales</taxon>
        <taxon>Amniculicolaceae</taxon>
        <taxon>Amniculicola</taxon>
    </lineage>
</organism>
<keyword evidence="1" id="KW-0732">Signal</keyword>
<dbReference type="Proteomes" id="UP000799779">
    <property type="component" value="Unassembled WGS sequence"/>
</dbReference>
<dbReference type="InterPro" id="IPR024079">
    <property type="entry name" value="MetalloPept_cat_dom_sf"/>
</dbReference>
<reference evidence="3" key="1">
    <citation type="journal article" date="2020" name="Stud. Mycol.">
        <title>101 Dothideomycetes genomes: a test case for predicting lifestyles and emergence of pathogens.</title>
        <authorList>
            <person name="Haridas S."/>
            <person name="Albert R."/>
            <person name="Binder M."/>
            <person name="Bloem J."/>
            <person name="Labutti K."/>
            <person name="Salamov A."/>
            <person name="Andreopoulos B."/>
            <person name="Baker S."/>
            <person name="Barry K."/>
            <person name="Bills G."/>
            <person name="Bluhm B."/>
            <person name="Cannon C."/>
            <person name="Castanera R."/>
            <person name="Culley D."/>
            <person name="Daum C."/>
            <person name="Ezra D."/>
            <person name="Gonzalez J."/>
            <person name="Henrissat B."/>
            <person name="Kuo A."/>
            <person name="Liang C."/>
            <person name="Lipzen A."/>
            <person name="Lutzoni F."/>
            <person name="Magnuson J."/>
            <person name="Mondo S."/>
            <person name="Nolan M."/>
            <person name="Ohm R."/>
            <person name="Pangilinan J."/>
            <person name="Park H.-J."/>
            <person name="Ramirez L."/>
            <person name="Alfaro M."/>
            <person name="Sun H."/>
            <person name="Tritt A."/>
            <person name="Yoshinaga Y."/>
            <person name="Zwiers L.-H."/>
            <person name="Turgeon B."/>
            <person name="Goodwin S."/>
            <person name="Spatafora J."/>
            <person name="Crous P."/>
            <person name="Grigoriev I."/>
        </authorList>
    </citation>
    <scope>NUCLEOTIDE SEQUENCE</scope>
    <source>
        <strain evidence="3">CBS 123094</strain>
    </source>
</reference>
<evidence type="ECO:0000256" key="1">
    <source>
        <dbReference type="RuleBase" id="RU361183"/>
    </source>
</evidence>
<keyword evidence="1" id="KW-0479">Metal-binding</keyword>
<keyword evidence="4" id="KW-1185">Reference proteome</keyword>
<dbReference type="GO" id="GO:0008270">
    <property type="term" value="F:zinc ion binding"/>
    <property type="evidence" value="ECO:0007669"/>
    <property type="project" value="InterPro"/>
</dbReference>
<dbReference type="Gene3D" id="3.40.390.10">
    <property type="entry name" value="Collagenase (Catalytic Domain)"/>
    <property type="match status" value="1"/>
</dbReference>
<dbReference type="InterPro" id="IPR006026">
    <property type="entry name" value="Peptidase_Metallo"/>
</dbReference>
<keyword evidence="1" id="KW-0378">Hydrolase</keyword>